<evidence type="ECO:0000313" key="2">
    <source>
        <dbReference type="EMBL" id="PKW26856.1"/>
    </source>
</evidence>
<organism evidence="2 3">
    <name type="scientific">Phycicoccus duodecadis</name>
    <dbReference type="NCBI Taxonomy" id="173053"/>
    <lineage>
        <taxon>Bacteria</taxon>
        <taxon>Bacillati</taxon>
        <taxon>Actinomycetota</taxon>
        <taxon>Actinomycetes</taxon>
        <taxon>Micrococcales</taxon>
        <taxon>Intrasporangiaceae</taxon>
        <taxon>Phycicoccus</taxon>
    </lineage>
</organism>
<feature type="domain" description="CHAT" evidence="1">
    <location>
        <begin position="589"/>
        <end position="794"/>
    </location>
</feature>
<dbReference type="OrthoDB" id="9761935at2"/>
<dbReference type="AlphaFoldDB" id="A0A2N3YJ24"/>
<dbReference type="Proteomes" id="UP000233781">
    <property type="component" value="Unassembled WGS sequence"/>
</dbReference>
<gene>
    <name evidence="2" type="ORF">ATL31_1682</name>
</gene>
<protein>
    <submittedName>
        <fullName evidence="2">CHAT domain-containing protein</fullName>
    </submittedName>
</protein>
<dbReference type="EMBL" id="PJNE01000001">
    <property type="protein sequence ID" value="PKW26856.1"/>
    <property type="molecule type" value="Genomic_DNA"/>
</dbReference>
<keyword evidence="3" id="KW-1185">Reference proteome</keyword>
<dbReference type="SUPFAM" id="SSF48452">
    <property type="entry name" value="TPR-like"/>
    <property type="match status" value="1"/>
</dbReference>
<evidence type="ECO:0000313" key="3">
    <source>
        <dbReference type="Proteomes" id="UP000233781"/>
    </source>
</evidence>
<dbReference type="RefSeq" id="WP_101395358.1">
    <property type="nucleotide sequence ID" value="NZ_PJNE01000001.1"/>
</dbReference>
<sequence>MGRFDAAAAAAEEAVRALDGLDDDEAHQLRVRVDITRAWTELEVHGLGRALRILRRARREARRARSPFLEALTHVQEGVVHVRVGDWGAALAALDAVPDDAPLDPSQRCAQYINRGLAHVGRADIPEATAALETARDIAAAHGLVDQEFKARHNLACLAFVDGDLPKALGRMREADRMEAAVSRDRARLDHAEVLLEAGLVDDARSALTDALAHAQADRHRLEVGEISLRLARCDLLAGDLDRARSHARTAQAVLRSRQAEGLVREAAMVRMTIDVVEGTRVESVVADLARRNAGATGDSPADRAAVRLEAEARLALGDPDAAEARLAVLGRGRDSLAATLHESLVRARIALARHRPDDAERHFVEGNRILAAHQFLSSSLDVRAAMALHGRRLSSSDVERALAGGDAADVVRTVERWRAVSHRINPVSAPTDPELTDLTRELRRLRRLLGDSEGAAATALAAQVAALEPQIADREWSLAAEGAAAETSTPLGADELQAAAAAAGARLVGLFESRGTVHAAVVTDRSLAVHPLGPVPDLVALVLRLRRDLRARAVLAPGSPMAAVLARATASSVAALDSAFDGLWPGDERVVVVPSGSLATVPWSLLPSLRGRPVTVAPSLTRWVRGPAHRASPAAQTVRALYGPGLVRTGPEVRAVLAAWHGGDPGDRYDAGPASSRDVVDALGGARVVHLAAHGTHEVQSPLFSSVRMADGPVFAHELPRPVASEHVTLAACDVGQFSTRAGDEPLGLSIALLSLGACAVLAAVAPVADDAAHDAMVAYHRTLARGTDAAQAWAGVVEHQPDAGVFCLYGSDWAAPHPAREGAAAGVR</sequence>
<dbReference type="InterPro" id="IPR024983">
    <property type="entry name" value="CHAT_dom"/>
</dbReference>
<comment type="caution">
    <text evidence="2">The sequence shown here is derived from an EMBL/GenBank/DDBJ whole genome shotgun (WGS) entry which is preliminary data.</text>
</comment>
<dbReference type="InterPro" id="IPR011990">
    <property type="entry name" value="TPR-like_helical_dom_sf"/>
</dbReference>
<proteinExistence type="predicted"/>
<dbReference type="Pfam" id="PF12770">
    <property type="entry name" value="CHAT"/>
    <property type="match status" value="1"/>
</dbReference>
<accession>A0A2N3YJ24</accession>
<dbReference type="Gene3D" id="1.25.40.10">
    <property type="entry name" value="Tetratricopeptide repeat domain"/>
    <property type="match status" value="1"/>
</dbReference>
<name>A0A2N3YJ24_9MICO</name>
<evidence type="ECO:0000259" key="1">
    <source>
        <dbReference type="Pfam" id="PF12770"/>
    </source>
</evidence>
<reference evidence="2 3" key="1">
    <citation type="submission" date="2017-12" db="EMBL/GenBank/DDBJ databases">
        <title>Sequencing the genomes of 1000 Actinobacteria strains.</title>
        <authorList>
            <person name="Klenk H.-P."/>
        </authorList>
    </citation>
    <scope>NUCLEOTIDE SEQUENCE [LARGE SCALE GENOMIC DNA]</scope>
    <source>
        <strain evidence="2 3">DSM 12806</strain>
    </source>
</reference>